<evidence type="ECO:0000313" key="3">
    <source>
        <dbReference type="Proteomes" id="UP000217763"/>
    </source>
</evidence>
<feature type="compositionally biased region" description="Basic residues" evidence="1">
    <location>
        <begin position="137"/>
        <end position="147"/>
    </location>
</feature>
<protein>
    <submittedName>
        <fullName evidence="2">Peptidase</fullName>
    </submittedName>
</protein>
<dbReference type="Gene3D" id="2.30.30.220">
    <property type="entry name" value="SspB-like"/>
    <property type="match status" value="1"/>
</dbReference>
<gene>
    <name evidence="2" type="ORF">AN401_16315</name>
</gene>
<dbReference type="SUPFAM" id="SSF101738">
    <property type="entry name" value="SspB-like"/>
    <property type="match status" value="1"/>
</dbReference>
<dbReference type="KEGG" id="zdf:AN401_16315"/>
<dbReference type="Proteomes" id="UP000217763">
    <property type="component" value="Chromosome"/>
</dbReference>
<evidence type="ECO:0000256" key="1">
    <source>
        <dbReference type="SAM" id="MobiDB-lite"/>
    </source>
</evidence>
<dbReference type="GO" id="GO:0005840">
    <property type="term" value="C:ribosome"/>
    <property type="evidence" value="ECO:0007669"/>
    <property type="project" value="TreeGrafter"/>
</dbReference>
<organism evidence="2 3">
    <name type="scientific">Zobellella denitrificans</name>
    <dbReference type="NCBI Taxonomy" id="347534"/>
    <lineage>
        <taxon>Bacteria</taxon>
        <taxon>Pseudomonadati</taxon>
        <taxon>Pseudomonadota</taxon>
        <taxon>Gammaproteobacteria</taxon>
        <taxon>Aeromonadales</taxon>
        <taxon>Aeromonadaceae</taxon>
        <taxon>Zobellella</taxon>
    </lineage>
</organism>
<dbReference type="InterPro" id="IPR007481">
    <property type="entry name" value="SspB"/>
</dbReference>
<proteinExistence type="predicted"/>
<dbReference type="PANTHER" id="PTHR37486">
    <property type="entry name" value="STRINGENT STARVATION PROTEIN B"/>
    <property type="match status" value="1"/>
</dbReference>
<sequence length="147" mass="16076">MDQMTPSRPYLLRAFYDWLLDNELTPHLLVNAEVPHTMVPPQYVKDGQIVLSIAPQAVVGLQMDNEAVSFNARFGGSPFQVYIPLAAIVAIQARENGAGTFFPPEPAYEEWLAAASAPQEDEATPPEMGEAQPSSGKKGKPNLRVIK</sequence>
<dbReference type="AlphaFoldDB" id="A0A291HSZ1"/>
<dbReference type="NCBIfam" id="NF008763">
    <property type="entry name" value="PRK11798.1-2"/>
    <property type="match status" value="1"/>
</dbReference>
<dbReference type="PIRSF" id="PIRSF005276">
    <property type="entry name" value="SspB"/>
    <property type="match status" value="1"/>
</dbReference>
<dbReference type="NCBIfam" id="NF008769">
    <property type="entry name" value="PRK11798.2-5"/>
    <property type="match status" value="1"/>
</dbReference>
<dbReference type="EMBL" id="CP012621">
    <property type="protein sequence ID" value="ATG75229.1"/>
    <property type="molecule type" value="Genomic_DNA"/>
</dbReference>
<keyword evidence="3" id="KW-1185">Reference proteome</keyword>
<dbReference type="Pfam" id="PF04386">
    <property type="entry name" value="SspB"/>
    <property type="match status" value="1"/>
</dbReference>
<evidence type="ECO:0000313" key="2">
    <source>
        <dbReference type="EMBL" id="ATG75229.1"/>
    </source>
</evidence>
<dbReference type="GO" id="GO:0045732">
    <property type="term" value="P:positive regulation of protein catabolic process"/>
    <property type="evidence" value="ECO:0007669"/>
    <property type="project" value="TreeGrafter"/>
</dbReference>
<dbReference type="GO" id="GO:0005829">
    <property type="term" value="C:cytosol"/>
    <property type="evidence" value="ECO:0007669"/>
    <property type="project" value="TreeGrafter"/>
</dbReference>
<accession>A0A291HSZ1</accession>
<dbReference type="PANTHER" id="PTHR37486:SF1">
    <property type="entry name" value="STRINGENT STARVATION PROTEIN B"/>
    <property type="match status" value="1"/>
</dbReference>
<reference evidence="3" key="1">
    <citation type="submission" date="2015-09" db="EMBL/GenBank/DDBJ databases">
        <authorList>
            <person name="Shao Z."/>
            <person name="Wang L."/>
        </authorList>
    </citation>
    <scope>NUCLEOTIDE SEQUENCE [LARGE SCALE GENOMIC DNA]</scope>
    <source>
        <strain evidence="3">F13-1</strain>
    </source>
</reference>
<dbReference type="InterPro" id="IPR036760">
    <property type="entry name" value="SspB-like_sf"/>
</dbReference>
<feature type="region of interest" description="Disordered" evidence="1">
    <location>
        <begin position="114"/>
        <end position="147"/>
    </location>
</feature>
<name>A0A291HSZ1_9GAMM</name>